<protein>
    <submittedName>
        <fullName evidence="4">DUF547 domain-containing protein</fullName>
    </submittedName>
</protein>
<organism evidence="4 5">
    <name type="scientific">Hymenobacter glacieicola</name>
    <dbReference type="NCBI Taxonomy" id="1562124"/>
    <lineage>
        <taxon>Bacteria</taxon>
        <taxon>Pseudomonadati</taxon>
        <taxon>Bacteroidota</taxon>
        <taxon>Cytophagia</taxon>
        <taxon>Cytophagales</taxon>
        <taxon>Hymenobacteraceae</taxon>
        <taxon>Hymenobacter</taxon>
    </lineage>
</organism>
<comment type="caution">
    <text evidence="4">The sequence shown here is derived from an EMBL/GenBank/DDBJ whole genome shotgun (WGS) entry which is preliminary data.</text>
</comment>
<proteinExistence type="predicted"/>
<feature type="chain" id="PRO_5047163558" evidence="2">
    <location>
        <begin position="24"/>
        <end position="268"/>
    </location>
</feature>
<feature type="domain" description="DUF547" evidence="3">
    <location>
        <begin position="95"/>
        <end position="205"/>
    </location>
</feature>
<keyword evidence="5" id="KW-1185">Reference proteome</keyword>
<evidence type="ECO:0000313" key="4">
    <source>
        <dbReference type="EMBL" id="GGG61560.1"/>
    </source>
</evidence>
<feature type="region of interest" description="Disordered" evidence="1">
    <location>
        <begin position="142"/>
        <end position="169"/>
    </location>
</feature>
<dbReference type="InterPro" id="IPR006869">
    <property type="entry name" value="DUF547"/>
</dbReference>
<evidence type="ECO:0000256" key="2">
    <source>
        <dbReference type="SAM" id="SignalP"/>
    </source>
</evidence>
<evidence type="ECO:0000259" key="3">
    <source>
        <dbReference type="Pfam" id="PF04784"/>
    </source>
</evidence>
<name>A0ABQ1X603_9BACT</name>
<keyword evidence="2" id="KW-0732">Signal</keyword>
<feature type="signal peptide" evidence="2">
    <location>
        <begin position="1"/>
        <end position="23"/>
    </location>
</feature>
<evidence type="ECO:0000256" key="1">
    <source>
        <dbReference type="SAM" id="MobiDB-lite"/>
    </source>
</evidence>
<evidence type="ECO:0000313" key="5">
    <source>
        <dbReference type="Proteomes" id="UP000601361"/>
    </source>
</evidence>
<dbReference type="Pfam" id="PF04784">
    <property type="entry name" value="DUF547"/>
    <property type="match status" value="1"/>
</dbReference>
<feature type="compositionally biased region" description="Basic and acidic residues" evidence="1">
    <location>
        <begin position="150"/>
        <end position="165"/>
    </location>
</feature>
<sequence>MPTHPFAMRHSLLILLLTSPLLAASSVPVLAVSTSPSGQVVAAPVEHSAFDRLLKKHVNAQGLVNYKSFNTDGKEFNQYRTALGKNAPAAWRSTPGQMAYWSNACKAYMIRLIQDHYPVKSIKDSGFNIKIPFVTPPGAAEFSSIGGKKMRPDDIEHGTPRKKCGDPPVPSALVCASSSRPRLRNEAYTATQLDQQLNKQGRDFLSCTSQHKVGKDAAQLSMYFDSYKGGWNTNGQSVVRWVNRYSPPTMANTAKITVLDYNRQLNEQ</sequence>
<gene>
    <name evidence="4" type="ORF">GCM10011378_42010</name>
</gene>
<dbReference type="EMBL" id="BMGS01000017">
    <property type="protein sequence ID" value="GGG61560.1"/>
    <property type="molecule type" value="Genomic_DNA"/>
</dbReference>
<dbReference type="Proteomes" id="UP000601361">
    <property type="component" value="Unassembled WGS sequence"/>
</dbReference>
<accession>A0ABQ1X603</accession>
<reference evidence="5" key="1">
    <citation type="journal article" date="2019" name="Int. J. Syst. Evol. Microbiol.">
        <title>The Global Catalogue of Microorganisms (GCM) 10K type strain sequencing project: providing services to taxonomists for standard genome sequencing and annotation.</title>
        <authorList>
            <consortium name="The Broad Institute Genomics Platform"/>
            <consortium name="The Broad Institute Genome Sequencing Center for Infectious Disease"/>
            <person name="Wu L."/>
            <person name="Ma J."/>
        </authorList>
    </citation>
    <scope>NUCLEOTIDE SEQUENCE [LARGE SCALE GENOMIC DNA]</scope>
    <source>
        <strain evidence="5">CGMCC 1.12990</strain>
    </source>
</reference>